<keyword evidence="1" id="KW-0812">Transmembrane</keyword>
<dbReference type="EMBL" id="JBEDNP010000023">
    <property type="protein sequence ID" value="MEQ3542059.1"/>
    <property type="molecule type" value="Genomic_DNA"/>
</dbReference>
<evidence type="ECO:0000313" key="2">
    <source>
        <dbReference type="EMBL" id="MEQ3542059.1"/>
    </source>
</evidence>
<keyword evidence="3" id="KW-1185">Reference proteome</keyword>
<name>A0ABV1K1G8_9PSEU</name>
<feature type="transmembrane region" description="Helical" evidence="1">
    <location>
        <begin position="36"/>
        <end position="57"/>
    </location>
</feature>
<evidence type="ECO:0000313" key="3">
    <source>
        <dbReference type="Proteomes" id="UP001464923"/>
    </source>
</evidence>
<dbReference type="RefSeq" id="WP_345651059.1">
    <property type="nucleotide sequence ID" value="NZ_BAABLY010000073.1"/>
</dbReference>
<feature type="transmembrane region" description="Helical" evidence="1">
    <location>
        <begin position="107"/>
        <end position="128"/>
    </location>
</feature>
<keyword evidence="1" id="KW-1133">Transmembrane helix</keyword>
<feature type="transmembrane region" description="Helical" evidence="1">
    <location>
        <begin position="6"/>
        <end position="24"/>
    </location>
</feature>
<evidence type="ECO:0000256" key="1">
    <source>
        <dbReference type="SAM" id="Phobius"/>
    </source>
</evidence>
<organism evidence="2 3">
    <name type="scientific">Pseudonocardia tropica</name>
    <dbReference type="NCBI Taxonomy" id="681289"/>
    <lineage>
        <taxon>Bacteria</taxon>
        <taxon>Bacillati</taxon>
        <taxon>Actinomycetota</taxon>
        <taxon>Actinomycetes</taxon>
        <taxon>Pseudonocardiales</taxon>
        <taxon>Pseudonocardiaceae</taxon>
        <taxon>Pseudonocardia</taxon>
    </lineage>
</organism>
<feature type="transmembrane region" description="Helical" evidence="1">
    <location>
        <begin position="69"/>
        <end position="95"/>
    </location>
</feature>
<protein>
    <submittedName>
        <fullName evidence="2">Uncharacterized protein</fullName>
    </submittedName>
</protein>
<accession>A0ABV1K1G8</accession>
<reference evidence="2 3" key="1">
    <citation type="submission" date="2024-03" db="EMBL/GenBank/DDBJ databases">
        <title>Draft genome sequence of Pseudonocardia tropica JCM 19149.</title>
        <authorList>
            <person name="Butdee W."/>
            <person name="Duangmal K."/>
        </authorList>
    </citation>
    <scope>NUCLEOTIDE SEQUENCE [LARGE SCALE GENOMIC DNA]</scope>
    <source>
        <strain evidence="2 3">JCM 19149</strain>
    </source>
</reference>
<comment type="caution">
    <text evidence="2">The sequence shown here is derived from an EMBL/GenBank/DDBJ whole genome shotgun (WGS) entry which is preliminary data.</text>
</comment>
<sequence>MNAAAFAGTGSIAALALLFGLWLYYHDDMRKTTSLLFLVAGTGIGGLIGALIAQAYGVAANATPLATRLLGFGGAVILGGIAIVMTLEVVIKGIFPKTARPNRIHPWLALAAPTIGLASGVPILYGLYRLVATGMGNAGSIAQQWFVG</sequence>
<gene>
    <name evidence="2" type="ORF">WHI96_24915</name>
</gene>
<proteinExistence type="predicted"/>
<dbReference type="Proteomes" id="UP001464923">
    <property type="component" value="Unassembled WGS sequence"/>
</dbReference>
<keyword evidence="1" id="KW-0472">Membrane</keyword>